<name>A0A3M6TZ75_POCDA</name>
<comment type="caution">
    <text evidence="1">The sequence shown here is derived from an EMBL/GenBank/DDBJ whole genome shotgun (WGS) entry which is preliminary data.</text>
</comment>
<dbReference type="Proteomes" id="UP000275408">
    <property type="component" value="Unassembled WGS sequence"/>
</dbReference>
<evidence type="ECO:0000313" key="1">
    <source>
        <dbReference type="EMBL" id="RMX46690.1"/>
    </source>
</evidence>
<proteinExistence type="predicted"/>
<evidence type="ECO:0000313" key="2">
    <source>
        <dbReference type="Proteomes" id="UP000275408"/>
    </source>
</evidence>
<reference evidence="1 2" key="1">
    <citation type="journal article" date="2018" name="Sci. Rep.">
        <title>Comparative analysis of the Pocillopora damicornis genome highlights role of immune system in coral evolution.</title>
        <authorList>
            <person name="Cunning R."/>
            <person name="Bay R.A."/>
            <person name="Gillette P."/>
            <person name="Baker A.C."/>
            <person name="Traylor-Knowles N."/>
        </authorList>
    </citation>
    <scope>NUCLEOTIDE SEQUENCE [LARGE SCALE GENOMIC DNA]</scope>
    <source>
        <strain evidence="1">RSMAS</strain>
        <tissue evidence="1">Whole animal</tissue>
    </source>
</reference>
<organism evidence="1 2">
    <name type="scientific">Pocillopora damicornis</name>
    <name type="common">Cauliflower coral</name>
    <name type="synonym">Millepora damicornis</name>
    <dbReference type="NCBI Taxonomy" id="46731"/>
    <lineage>
        <taxon>Eukaryota</taxon>
        <taxon>Metazoa</taxon>
        <taxon>Cnidaria</taxon>
        <taxon>Anthozoa</taxon>
        <taxon>Hexacorallia</taxon>
        <taxon>Scleractinia</taxon>
        <taxon>Astrocoeniina</taxon>
        <taxon>Pocilloporidae</taxon>
        <taxon>Pocillopora</taxon>
    </lineage>
</organism>
<dbReference type="EMBL" id="RCHS01002598">
    <property type="protein sequence ID" value="RMX46690.1"/>
    <property type="molecule type" value="Genomic_DNA"/>
</dbReference>
<gene>
    <name evidence="1" type="ORF">pdam_00023916</name>
</gene>
<accession>A0A3M6TZ75</accession>
<keyword evidence="2" id="KW-1185">Reference proteome</keyword>
<sequence length="14" mass="1540">MGTKDHLPELKAVT</sequence>
<protein>
    <submittedName>
        <fullName evidence="1">Uncharacterized protein</fullName>
    </submittedName>
</protein>